<keyword evidence="8 9" id="KW-0131">Cell cycle</keyword>
<comment type="subcellular location">
    <subcellularLocation>
        <location evidence="9">Cell inner membrane</location>
        <topology evidence="9">Single-pass type II membrane protein</topology>
    </subcellularLocation>
    <subcellularLocation>
        <location evidence="1">Membrane</location>
    </subcellularLocation>
    <text evidence="9">Localizes to the division septum.</text>
</comment>
<dbReference type="InterPro" id="IPR045335">
    <property type="entry name" value="FtsQ_C_sf"/>
</dbReference>
<dbReference type="AlphaFoldDB" id="A0A1F6TCR6"/>
<feature type="domain" description="POTRA" evidence="10">
    <location>
        <begin position="47"/>
        <end position="116"/>
    </location>
</feature>
<dbReference type="InterPro" id="IPR005548">
    <property type="entry name" value="Cell_div_FtsQ/DivIB_C"/>
</dbReference>
<evidence type="ECO:0000256" key="4">
    <source>
        <dbReference type="ARBA" id="ARBA00022618"/>
    </source>
</evidence>
<keyword evidence="3 9" id="KW-0997">Cell inner membrane</keyword>
<protein>
    <recommendedName>
        <fullName evidence="9">Cell division protein FtsQ</fullName>
    </recommendedName>
</protein>
<feature type="transmembrane region" description="Helical" evidence="9">
    <location>
        <begin position="20"/>
        <end position="42"/>
    </location>
</feature>
<keyword evidence="6 9" id="KW-1133">Transmembrane helix</keyword>
<dbReference type="Gene3D" id="3.40.50.11690">
    <property type="entry name" value="Cell division protein FtsQ/DivIB"/>
    <property type="match status" value="1"/>
</dbReference>
<evidence type="ECO:0000256" key="2">
    <source>
        <dbReference type="ARBA" id="ARBA00022475"/>
    </source>
</evidence>
<dbReference type="GO" id="GO:0043093">
    <property type="term" value="P:FtsZ-dependent cytokinesis"/>
    <property type="evidence" value="ECO:0007669"/>
    <property type="project" value="UniProtKB-UniRule"/>
</dbReference>
<reference evidence="11 12" key="1">
    <citation type="journal article" date="2016" name="Nat. Commun.">
        <title>Thousands of microbial genomes shed light on interconnected biogeochemical processes in an aquifer system.</title>
        <authorList>
            <person name="Anantharaman K."/>
            <person name="Brown C.T."/>
            <person name="Hug L.A."/>
            <person name="Sharon I."/>
            <person name="Castelle C.J."/>
            <person name="Probst A.J."/>
            <person name="Thomas B.C."/>
            <person name="Singh A."/>
            <person name="Wilkins M.J."/>
            <person name="Karaoz U."/>
            <person name="Brodie E.L."/>
            <person name="Williams K.H."/>
            <person name="Hubbard S.S."/>
            <person name="Banfield J.F."/>
        </authorList>
    </citation>
    <scope>NUCLEOTIDE SEQUENCE [LARGE SCALE GENOMIC DNA]</scope>
</reference>
<evidence type="ECO:0000256" key="3">
    <source>
        <dbReference type="ARBA" id="ARBA00022519"/>
    </source>
</evidence>
<evidence type="ECO:0000256" key="9">
    <source>
        <dbReference type="HAMAP-Rule" id="MF_00911"/>
    </source>
</evidence>
<keyword evidence="2 9" id="KW-1003">Cell membrane</keyword>
<dbReference type="Pfam" id="PF08478">
    <property type="entry name" value="POTRA_1"/>
    <property type="match status" value="1"/>
</dbReference>
<evidence type="ECO:0000256" key="7">
    <source>
        <dbReference type="ARBA" id="ARBA00023136"/>
    </source>
</evidence>
<comment type="function">
    <text evidence="9">Essential cell division protein.</text>
</comment>
<gene>
    <name evidence="9" type="primary">ftsQ</name>
    <name evidence="11" type="ORF">A2V92_01665</name>
</gene>
<organism evidence="11 12">
    <name type="scientific">Candidatus Muproteobacteria bacterium RBG_16_65_31</name>
    <dbReference type="NCBI Taxonomy" id="1817759"/>
    <lineage>
        <taxon>Bacteria</taxon>
        <taxon>Pseudomonadati</taxon>
        <taxon>Pseudomonadota</taxon>
        <taxon>Candidatus Muproteobacteria</taxon>
    </lineage>
</organism>
<keyword evidence="4 9" id="KW-0132">Cell division</keyword>
<evidence type="ECO:0000313" key="11">
    <source>
        <dbReference type="EMBL" id="OGI42882.1"/>
    </source>
</evidence>
<keyword evidence="7 9" id="KW-0472">Membrane</keyword>
<evidence type="ECO:0000256" key="6">
    <source>
        <dbReference type="ARBA" id="ARBA00022989"/>
    </source>
</evidence>
<dbReference type="PANTHER" id="PTHR35851:SF1">
    <property type="entry name" value="CELL DIVISION PROTEIN FTSQ"/>
    <property type="match status" value="1"/>
</dbReference>
<evidence type="ECO:0000259" key="10">
    <source>
        <dbReference type="PROSITE" id="PS51779"/>
    </source>
</evidence>
<comment type="similarity">
    <text evidence="9">Belongs to the FtsQ/DivIB family. FtsQ subfamily.</text>
</comment>
<dbReference type="GO" id="GO:0032153">
    <property type="term" value="C:cell division site"/>
    <property type="evidence" value="ECO:0007669"/>
    <property type="project" value="UniProtKB-UniRule"/>
</dbReference>
<keyword evidence="5 9" id="KW-0812">Transmembrane</keyword>
<evidence type="ECO:0000256" key="8">
    <source>
        <dbReference type="ARBA" id="ARBA00023306"/>
    </source>
</evidence>
<evidence type="ECO:0000313" key="12">
    <source>
        <dbReference type="Proteomes" id="UP000179344"/>
    </source>
</evidence>
<dbReference type="EMBL" id="MFST01000136">
    <property type="protein sequence ID" value="OGI42882.1"/>
    <property type="molecule type" value="Genomic_DNA"/>
</dbReference>
<dbReference type="Proteomes" id="UP000179344">
    <property type="component" value="Unassembled WGS sequence"/>
</dbReference>
<proteinExistence type="inferred from homology"/>
<dbReference type="GO" id="GO:0005886">
    <property type="term" value="C:plasma membrane"/>
    <property type="evidence" value="ECO:0007669"/>
    <property type="project" value="UniProtKB-SubCell"/>
</dbReference>
<dbReference type="HAMAP" id="MF_00911">
    <property type="entry name" value="FtsQ_subfam"/>
    <property type="match status" value="1"/>
</dbReference>
<dbReference type="PANTHER" id="PTHR35851">
    <property type="entry name" value="CELL DIVISION PROTEIN FTSQ"/>
    <property type="match status" value="1"/>
</dbReference>
<dbReference type="InterPro" id="IPR026579">
    <property type="entry name" value="FtsQ"/>
</dbReference>
<evidence type="ECO:0000256" key="1">
    <source>
        <dbReference type="ARBA" id="ARBA00004370"/>
    </source>
</evidence>
<dbReference type="GO" id="GO:0090529">
    <property type="term" value="P:cell septum assembly"/>
    <property type="evidence" value="ECO:0007669"/>
    <property type="project" value="InterPro"/>
</dbReference>
<comment type="caution">
    <text evidence="11">The sequence shown here is derived from an EMBL/GenBank/DDBJ whole genome shotgun (WGS) entry which is preliminary data.</text>
</comment>
<dbReference type="InterPro" id="IPR034746">
    <property type="entry name" value="POTRA"/>
</dbReference>
<dbReference type="InterPro" id="IPR013685">
    <property type="entry name" value="POTRA_FtsQ_type"/>
</dbReference>
<accession>A0A1F6TCR6</accession>
<sequence length="255" mass="28573">MAHADAARERTPDAAASARPALWMFGLPLAAAALLFGADWVLRADNFPVRHVRFEGEFRRVTQPELEAAVMDQVRGNFFLQDLEAVQARVESLPWVFRASVRRHFPQDLHVRFTEQRLRARWGEDAWLNQAGEAVRIAGAGLPRDLPRLEGPPGTEAAVLERYEGLARILAGAGLDLRRLTLTSRRSWRLELANGMVLVVDREQPELKVERFARVYPGVLARAAGRIRQIDLRYTNGLAVEWAGPAHATDSRSEG</sequence>
<evidence type="ECO:0000256" key="5">
    <source>
        <dbReference type="ARBA" id="ARBA00022692"/>
    </source>
</evidence>
<dbReference type="Gene3D" id="3.10.20.310">
    <property type="entry name" value="membrane protein fhac"/>
    <property type="match status" value="1"/>
</dbReference>
<dbReference type="PROSITE" id="PS51779">
    <property type="entry name" value="POTRA"/>
    <property type="match status" value="1"/>
</dbReference>
<name>A0A1F6TCR6_9PROT</name>
<dbReference type="Pfam" id="PF03799">
    <property type="entry name" value="FtsQ_DivIB_C"/>
    <property type="match status" value="1"/>
</dbReference>